<protein>
    <submittedName>
        <fullName evidence="4">LysM peptidoglycan-binding domain-containing protein</fullName>
    </submittedName>
</protein>
<dbReference type="PROSITE" id="PS51782">
    <property type="entry name" value="LYSM"/>
    <property type="match status" value="1"/>
</dbReference>
<name>A0A9X1NKK9_9ACTN</name>
<dbReference type="InterPro" id="IPR036779">
    <property type="entry name" value="LysM_dom_sf"/>
</dbReference>
<feature type="compositionally biased region" description="Polar residues" evidence="1">
    <location>
        <begin position="152"/>
        <end position="168"/>
    </location>
</feature>
<comment type="caution">
    <text evidence="4">The sequence shown here is derived from an EMBL/GenBank/DDBJ whole genome shotgun (WGS) entry which is preliminary data.</text>
</comment>
<dbReference type="RefSeq" id="WP_231448244.1">
    <property type="nucleotide sequence ID" value="NZ_JAJOMB010000022.1"/>
</dbReference>
<evidence type="ECO:0000313" key="4">
    <source>
        <dbReference type="EMBL" id="MCD5315421.1"/>
    </source>
</evidence>
<dbReference type="CDD" id="cd00118">
    <property type="entry name" value="LysM"/>
    <property type="match status" value="1"/>
</dbReference>
<feature type="domain" description="LysM" evidence="3">
    <location>
        <begin position="271"/>
        <end position="328"/>
    </location>
</feature>
<dbReference type="AlphaFoldDB" id="A0A9X1NKK9"/>
<dbReference type="Proteomes" id="UP001138997">
    <property type="component" value="Unassembled WGS sequence"/>
</dbReference>
<dbReference type="EMBL" id="JAJOMB010000022">
    <property type="protein sequence ID" value="MCD5315421.1"/>
    <property type="molecule type" value="Genomic_DNA"/>
</dbReference>
<evidence type="ECO:0000256" key="2">
    <source>
        <dbReference type="SAM" id="Phobius"/>
    </source>
</evidence>
<keyword evidence="2" id="KW-0472">Membrane</keyword>
<feature type="region of interest" description="Disordered" evidence="1">
    <location>
        <begin position="320"/>
        <end position="343"/>
    </location>
</feature>
<feature type="compositionally biased region" description="Polar residues" evidence="1">
    <location>
        <begin position="330"/>
        <end position="343"/>
    </location>
</feature>
<reference evidence="4" key="1">
    <citation type="submission" date="2021-11" db="EMBL/GenBank/DDBJ databases">
        <title>Streptomyces corallinus and Kineosporia corallina sp. nov., two new coral-derived marine actinobacteria.</title>
        <authorList>
            <person name="Buangrab K."/>
            <person name="Sutthacheep M."/>
            <person name="Yeemin T."/>
            <person name="Harunari E."/>
            <person name="Igarashi Y."/>
            <person name="Sripreechasak P."/>
            <person name="Kanchanasin P."/>
            <person name="Tanasupawat S."/>
            <person name="Phongsopitanun W."/>
        </authorList>
    </citation>
    <scope>NUCLEOTIDE SEQUENCE</scope>
    <source>
        <strain evidence="4">JCM 31032</strain>
    </source>
</reference>
<organism evidence="4 5">
    <name type="scientific">Kineosporia babensis</name>
    <dbReference type="NCBI Taxonomy" id="499548"/>
    <lineage>
        <taxon>Bacteria</taxon>
        <taxon>Bacillati</taxon>
        <taxon>Actinomycetota</taxon>
        <taxon>Actinomycetes</taxon>
        <taxon>Kineosporiales</taxon>
        <taxon>Kineosporiaceae</taxon>
        <taxon>Kineosporia</taxon>
    </lineage>
</organism>
<feature type="region of interest" description="Disordered" evidence="1">
    <location>
        <begin position="229"/>
        <end position="250"/>
    </location>
</feature>
<dbReference type="Gene3D" id="3.10.350.10">
    <property type="entry name" value="LysM domain"/>
    <property type="match status" value="1"/>
</dbReference>
<evidence type="ECO:0000313" key="5">
    <source>
        <dbReference type="Proteomes" id="UP001138997"/>
    </source>
</evidence>
<dbReference type="InterPro" id="IPR018392">
    <property type="entry name" value="LysM"/>
</dbReference>
<feature type="transmembrane region" description="Helical" evidence="2">
    <location>
        <begin position="105"/>
        <end position="125"/>
    </location>
</feature>
<feature type="transmembrane region" description="Helical" evidence="2">
    <location>
        <begin position="55"/>
        <end position="84"/>
    </location>
</feature>
<sequence length="343" mass="35406">MSQKPRISREHGRSRGAALLLAAFTLVAGLAFQLGRLTVDAWAHLRAPGPALPDQALGLVAGSAGTAVAIWLLSALAASTLAVLGRASRLAVPATCAARRIAPATVRNAVATLLGVALVAAPTVAHAASASTPSITRVSAGGPAHPELLFTPATTPTRPGFSGSQAPASTLPRAELAYSSAVSGSQATIMALPGHASASLPSRASVAGVSSLRADTPTPAGREELLQRLSPGWTPDRPRPTAATSSAPNGKIEMVAPTARRASAANDERRKHVVVRQGDTLWSIASRHLGPGATDSEIAHEWPRWYRVNRHLIGADPHRLLPGERLRSPDSITSASQSKESGR</sequence>
<keyword evidence="2" id="KW-1133">Transmembrane helix</keyword>
<feature type="region of interest" description="Disordered" evidence="1">
    <location>
        <begin position="132"/>
        <end position="168"/>
    </location>
</feature>
<keyword evidence="2" id="KW-0812">Transmembrane</keyword>
<dbReference type="Pfam" id="PF01476">
    <property type="entry name" value="LysM"/>
    <property type="match status" value="1"/>
</dbReference>
<keyword evidence="5" id="KW-1185">Reference proteome</keyword>
<gene>
    <name evidence="4" type="ORF">LR394_31440</name>
</gene>
<proteinExistence type="predicted"/>
<evidence type="ECO:0000259" key="3">
    <source>
        <dbReference type="PROSITE" id="PS51782"/>
    </source>
</evidence>
<evidence type="ECO:0000256" key="1">
    <source>
        <dbReference type="SAM" id="MobiDB-lite"/>
    </source>
</evidence>
<accession>A0A9X1NKK9</accession>